<comment type="caution">
    <text evidence="2">The sequence shown here is derived from an EMBL/GenBank/DDBJ whole genome shotgun (WGS) entry which is preliminary data.</text>
</comment>
<organism evidence="2 3">
    <name type="scientific">Cichlidogyrus casuarinus</name>
    <dbReference type="NCBI Taxonomy" id="1844966"/>
    <lineage>
        <taxon>Eukaryota</taxon>
        <taxon>Metazoa</taxon>
        <taxon>Spiralia</taxon>
        <taxon>Lophotrochozoa</taxon>
        <taxon>Platyhelminthes</taxon>
        <taxon>Monogenea</taxon>
        <taxon>Monopisthocotylea</taxon>
        <taxon>Dactylogyridea</taxon>
        <taxon>Ancyrocephalidae</taxon>
        <taxon>Cichlidogyrus</taxon>
    </lineage>
</organism>
<sequence>MELAKSAIKMKDFDKLASIIMRESNELHAYCMDTQPPILYLDDSSKRIIDEVNMINQEYGEKILAYTFDAGPNAFLFCRETHLAAVKARFQMDIIHRLIVAKPGKGPIIEQI</sequence>
<dbReference type="PANTHER" id="PTHR10977:SF3">
    <property type="entry name" value="DIPHOSPHOMEVALONATE DECARBOXYLASE"/>
    <property type="match status" value="1"/>
</dbReference>
<dbReference type="AlphaFoldDB" id="A0ABD2Q210"/>
<dbReference type="PANTHER" id="PTHR10977">
    <property type="entry name" value="DIPHOSPHOMEVALONATE DECARBOXYLASE"/>
    <property type="match status" value="1"/>
</dbReference>
<keyword evidence="3" id="KW-1185">Reference proteome</keyword>
<proteinExistence type="predicted"/>
<protein>
    <submittedName>
        <fullName evidence="2">Diphosphomevalonate decarboxylase</fullName>
    </submittedName>
</protein>
<evidence type="ECO:0000259" key="1">
    <source>
        <dbReference type="Pfam" id="PF18376"/>
    </source>
</evidence>
<dbReference type="SUPFAM" id="SSF55060">
    <property type="entry name" value="GHMP Kinase, C-terminal domain"/>
    <property type="match status" value="1"/>
</dbReference>
<feature type="domain" description="Mvd1 C-terminal" evidence="1">
    <location>
        <begin position="1"/>
        <end position="90"/>
    </location>
</feature>
<dbReference type="Gene3D" id="3.30.70.890">
    <property type="entry name" value="GHMP kinase, C-terminal domain"/>
    <property type="match status" value="1"/>
</dbReference>
<gene>
    <name evidence="2" type="primary">MVD1</name>
    <name evidence="2" type="ORF">Ciccas_009244</name>
</gene>
<dbReference type="Pfam" id="PF18376">
    <property type="entry name" value="MDD_C"/>
    <property type="match status" value="1"/>
</dbReference>
<accession>A0ABD2Q210</accession>
<evidence type="ECO:0000313" key="3">
    <source>
        <dbReference type="Proteomes" id="UP001626550"/>
    </source>
</evidence>
<reference evidence="2 3" key="1">
    <citation type="submission" date="2024-11" db="EMBL/GenBank/DDBJ databases">
        <title>Adaptive evolution of stress response genes in parasites aligns with host niche diversity.</title>
        <authorList>
            <person name="Hahn C."/>
            <person name="Resl P."/>
        </authorList>
    </citation>
    <scope>NUCLEOTIDE SEQUENCE [LARGE SCALE GENOMIC DNA]</scope>
    <source>
        <strain evidence="2">EGGRZ-B1_66</strain>
        <tissue evidence="2">Body</tissue>
    </source>
</reference>
<evidence type="ECO:0000313" key="2">
    <source>
        <dbReference type="EMBL" id="KAL3312171.1"/>
    </source>
</evidence>
<dbReference type="InterPro" id="IPR041431">
    <property type="entry name" value="Mvd1_C"/>
</dbReference>
<name>A0ABD2Q210_9PLAT</name>
<dbReference type="EMBL" id="JBJKFK010001818">
    <property type="protein sequence ID" value="KAL3312171.1"/>
    <property type="molecule type" value="Genomic_DNA"/>
</dbReference>
<dbReference type="InterPro" id="IPR036554">
    <property type="entry name" value="GHMP_kinase_C_sf"/>
</dbReference>
<dbReference type="Proteomes" id="UP001626550">
    <property type="component" value="Unassembled WGS sequence"/>
</dbReference>